<keyword evidence="2" id="KW-1185">Reference proteome</keyword>
<dbReference type="OrthoDB" id="10066380at2759"/>
<name>A0A087UX42_STEMI</name>
<reference evidence="1 2" key="1">
    <citation type="submission" date="2013-11" db="EMBL/GenBank/DDBJ databases">
        <title>Genome sequencing of Stegodyphus mimosarum.</title>
        <authorList>
            <person name="Bechsgaard J."/>
        </authorList>
    </citation>
    <scope>NUCLEOTIDE SEQUENCE [LARGE SCALE GENOMIC DNA]</scope>
</reference>
<dbReference type="AlphaFoldDB" id="A0A087UX42"/>
<protein>
    <submittedName>
        <fullName evidence="1">Uncharacterized protein</fullName>
    </submittedName>
</protein>
<evidence type="ECO:0000313" key="1">
    <source>
        <dbReference type="EMBL" id="KFM81931.1"/>
    </source>
</evidence>
<sequence length="72" mass="8010">MSDNFLLRSFACEAKIRINYRSSMIAIFSLSNIQNPALYSGKASLSTSCILSPYSEITKRLLIDSSVNCQVQ</sequence>
<proteinExistence type="predicted"/>
<feature type="non-terminal residue" evidence="1">
    <location>
        <position position="72"/>
    </location>
</feature>
<evidence type="ECO:0000313" key="2">
    <source>
        <dbReference type="Proteomes" id="UP000054359"/>
    </source>
</evidence>
<organism evidence="1 2">
    <name type="scientific">Stegodyphus mimosarum</name>
    <name type="common">African social velvet spider</name>
    <dbReference type="NCBI Taxonomy" id="407821"/>
    <lineage>
        <taxon>Eukaryota</taxon>
        <taxon>Metazoa</taxon>
        <taxon>Ecdysozoa</taxon>
        <taxon>Arthropoda</taxon>
        <taxon>Chelicerata</taxon>
        <taxon>Arachnida</taxon>
        <taxon>Araneae</taxon>
        <taxon>Araneomorphae</taxon>
        <taxon>Entelegynae</taxon>
        <taxon>Eresoidea</taxon>
        <taxon>Eresidae</taxon>
        <taxon>Stegodyphus</taxon>
    </lineage>
</organism>
<dbReference type="Proteomes" id="UP000054359">
    <property type="component" value="Unassembled WGS sequence"/>
</dbReference>
<accession>A0A087UX42</accession>
<dbReference type="EMBL" id="KK122100">
    <property type="protein sequence ID" value="KFM81931.1"/>
    <property type="molecule type" value="Genomic_DNA"/>
</dbReference>
<gene>
    <name evidence="1" type="ORF">X975_15565</name>
</gene>